<dbReference type="Proteomes" id="UP000756921">
    <property type="component" value="Unassembled WGS sequence"/>
</dbReference>
<protein>
    <recommendedName>
        <fullName evidence="3">F-box domain-containing protein</fullName>
    </recommendedName>
</protein>
<evidence type="ECO:0008006" key="3">
    <source>
        <dbReference type="Google" id="ProtNLM"/>
    </source>
</evidence>
<name>A0A9P6KUR5_9PLEO</name>
<dbReference type="EMBL" id="WJXW01000002">
    <property type="protein sequence ID" value="KAF9739089.1"/>
    <property type="molecule type" value="Genomic_DNA"/>
</dbReference>
<dbReference type="OrthoDB" id="3777618at2759"/>
<comment type="caution">
    <text evidence="1">The sequence shown here is derived from an EMBL/GenBank/DDBJ whole genome shotgun (WGS) entry which is preliminary data.</text>
</comment>
<dbReference type="AlphaFoldDB" id="A0A9P6KUR5"/>
<gene>
    <name evidence="1" type="ORF">PMIN01_01723</name>
</gene>
<evidence type="ECO:0000313" key="1">
    <source>
        <dbReference type="EMBL" id="KAF9739089.1"/>
    </source>
</evidence>
<reference evidence="1" key="1">
    <citation type="journal article" date="2020" name="Mol. Plant Microbe Interact.">
        <title>Genome Sequence of the Biocontrol Agent Coniothyrium minitans strain Conio (IMI 134523).</title>
        <authorList>
            <person name="Patel D."/>
            <person name="Shittu T.A."/>
            <person name="Baroncelli R."/>
            <person name="Muthumeenakshi S."/>
            <person name="Osborne T.H."/>
            <person name="Janganan T.K."/>
            <person name="Sreenivasaprasad S."/>
        </authorList>
    </citation>
    <scope>NUCLEOTIDE SEQUENCE</scope>
    <source>
        <strain evidence="1">Conio</strain>
    </source>
</reference>
<organism evidence="1 2">
    <name type="scientific">Paraphaeosphaeria minitans</name>
    <dbReference type="NCBI Taxonomy" id="565426"/>
    <lineage>
        <taxon>Eukaryota</taxon>
        <taxon>Fungi</taxon>
        <taxon>Dikarya</taxon>
        <taxon>Ascomycota</taxon>
        <taxon>Pezizomycotina</taxon>
        <taxon>Dothideomycetes</taxon>
        <taxon>Pleosporomycetidae</taxon>
        <taxon>Pleosporales</taxon>
        <taxon>Massarineae</taxon>
        <taxon>Didymosphaeriaceae</taxon>
        <taxon>Paraphaeosphaeria</taxon>
    </lineage>
</organism>
<keyword evidence="2" id="KW-1185">Reference proteome</keyword>
<proteinExistence type="predicted"/>
<sequence>MSASPLLLLPAEIRNRIYGFCTPIDAYPEEFRGLLLVSRQLRHEYESEALNVMRQFLASIEHQWPRSQGLRFSKLASFNDIDKVTVQLPLSLYFATSKSEFLLQPKKFNTSAMESCLWILYTLCLTRLTFTFYDDLATFINWNPALIPQGLLDDLLSPLVPPASRLGTDYHSMRSSPTCQFYAQSAKRQVRIRELAYVWSNSKVAHMSNLNALVQADVETTNFFLHESYSFQHPHGLVHNWGHGADSIWFDLREPSKDRNLGFHNVVPAHLLAC</sequence>
<evidence type="ECO:0000313" key="2">
    <source>
        <dbReference type="Proteomes" id="UP000756921"/>
    </source>
</evidence>
<accession>A0A9P6KUR5</accession>